<dbReference type="InterPro" id="IPR001647">
    <property type="entry name" value="HTH_TetR"/>
</dbReference>
<dbReference type="PANTHER" id="PTHR30055:SF234">
    <property type="entry name" value="HTH-TYPE TRANSCRIPTIONAL REGULATOR BETI"/>
    <property type="match status" value="1"/>
</dbReference>
<keyword evidence="3" id="KW-0804">Transcription</keyword>
<evidence type="ECO:0000256" key="3">
    <source>
        <dbReference type="ARBA" id="ARBA00023163"/>
    </source>
</evidence>
<feature type="region of interest" description="Disordered" evidence="5">
    <location>
        <begin position="1"/>
        <end position="21"/>
    </location>
</feature>
<keyword evidence="1" id="KW-0805">Transcription regulation</keyword>
<evidence type="ECO:0000256" key="2">
    <source>
        <dbReference type="ARBA" id="ARBA00023125"/>
    </source>
</evidence>
<accession>D0L5I5</accession>
<dbReference type="PRINTS" id="PR00455">
    <property type="entry name" value="HTHTETR"/>
</dbReference>
<dbReference type="eggNOG" id="COG1309">
    <property type="taxonomic scope" value="Bacteria"/>
</dbReference>
<keyword evidence="8" id="KW-1185">Reference proteome</keyword>
<dbReference type="SUPFAM" id="SSF46689">
    <property type="entry name" value="Homeodomain-like"/>
    <property type="match status" value="1"/>
</dbReference>
<evidence type="ECO:0000259" key="6">
    <source>
        <dbReference type="PROSITE" id="PS50977"/>
    </source>
</evidence>
<proteinExistence type="predicted"/>
<feature type="DNA-binding region" description="H-T-H motif" evidence="4">
    <location>
        <begin position="47"/>
        <end position="66"/>
    </location>
</feature>
<evidence type="ECO:0000256" key="5">
    <source>
        <dbReference type="SAM" id="MobiDB-lite"/>
    </source>
</evidence>
<reference evidence="8" key="1">
    <citation type="submission" date="2009-10" db="EMBL/GenBank/DDBJ databases">
        <title>The complete chromosome of Gordonia bronchialis DSM 43247.</title>
        <authorList>
            <consortium name="US DOE Joint Genome Institute (JGI-PGF)"/>
            <person name="Lucas S."/>
            <person name="Copeland A."/>
            <person name="Lapidus A."/>
            <person name="Glavina del Rio T."/>
            <person name="Dalin E."/>
            <person name="Tice H."/>
            <person name="Bruce D."/>
            <person name="Goodwin L."/>
            <person name="Pitluck S."/>
            <person name="Kyrpides N."/>
            <person name="Mavromatis K."/>
            <person name="Ivanova N."/>
            <person name="Ovchinnikova G."/>
            <person name="Saunders E."/>
            <person name="Brettin T."/>
            <person name="Detter J.C."/>
            <person name="Han C."/>
            <person name="Larimer F."/>
            <person name="Land M."/>
            <person name="Hauser L."/>
            <person name="Markowitz V."/>
            <person name="Cheng J.-F."/>
            <person name="Hugenholtz P."/>
            <person name="Woyke T."/>
            <person name="Wu D."/>
            <person name="Jando M."/>
            <person name="Schneider S."/>
            <person name="Goeker M."/>
            <person name="Klenk H.-P."/>
            <person name="Eisen J.A."/>
        </authorList>
    </citation>
    <scope>NUCLEOTIDE SEQUENCE [LARGE SCALE GENOMIC DNA]</scope>
    <source>
        <strain evidence="8">ATCC 25592 / DSM 43247 / BCRC 13721 / JCM 3198 / KCTC 3076 / NBRC 16047 / NCTC 10667</strain>
    </source>
</reference>
<dbReference type="Gene3D" id="1.10.357.10">
    <property type="entry name" value="Tetracycline Repressor, domain 2"/>
    <property type="match status" value="1"/>
</dbReference>
<dbReference type="AlphaFoldDB" id="D0L5I5"/>
<name>D0L5I5_GORB4</name>
<gene>
    <name evidence="7" type="ordered locus">Gbro_1213</name>
</gene>
<dbReference type="InterPro" id="IPR009057">
    <property type="entry name" value="Homeodomain-like_sf"/>
</dbReference>
<keyword evidence="2 4" id="KW-0238">DNA-binding</keyword>
<evidence type="ECO:0000313" key="8">
    <source>
        <dbReference type="Proteomes" id="UP000001219"/>
    </source>
</evidence>
<dbReference type="GO" id="GO:0000976">
    <property type="term" value="F:transcription cis-regulatory region binding"/>
    <property type="evidence" value="ECO:0007669"/>
    <property type="project" value="TreeGrafter"/>
</dbReference>
<evidence type="ECO:0000256" key="1">
    <source>
        <dbReference type="ARBA" id="ARBA00023015"/>
    </source>
</evidence>
<dbReference type="PROSITE" id="PS50977">
    <property type="entry name" value="HTH_TETR_2"/>
    <property type="match status" value="1"/>
</dbReference>
<evidence type="ECO:0000256" key="4">
    <source>
        <dbReference type="PROSITE-ProRule" id="PRU00335"/>
    </source>
</evidence>
<dbReference type="STRING" id="526226.Gbro_1213"/>
<dbReference type="PANTHER" id="PTHR30055">
    <property type="entry name" value="HTH-TYPE TRANSCRIPTIONAL REGULATOR RUTR"/>
    <property type="match status" value="1"/>
</dbReference>
<dbReference type="RefSeq" id="WP_012833087.1">
    <property type="nucleotide sequence ID" value="NC_013441.1"/>
</dbReference>
<evidence type="ECO:0000313" key="7">
    <source>
        <dbReference type="EMBL" id="ACY20514.1"/>
    </source>
</evidence>
<dbReference type="InterPro" id="IPR050109">
    <property type="entry name" value="HTH-type_TetR-like_transc_reg"/>
</dbReference>
<organism evidence="7 8">
    <name type="scientific">Gordonia bronchialis (strain ATCC 25592 / DSM 43247 / BCRC 13721 / JCM 3198 / KCTC 3076 / NBRC 16047 / NCTC 10667)</name>
    <name type="common">Rhodococcus bronchialis</name>
    <dbReference type="NCBI Taxonomy" id="526226"/>
    <lineage>
        <taxon>Bacteria</taxon>
        <taxon>Bacillati</taxon>
        <taxon>Actinomycetota</taxon>
        <taxon>Actinomycetes</taxon>
        <taxon>Mycobacteriales</taxon>
        <taxon>Gordoniaceae</taxon>
        <taxon>Gordonia</taxon>
    </lineage>
</organism>
<dbReference type="OrthoDB" id="6077212at2"/>
<reference evidence="7 8" key="2">
    <citation type="journal article" date="2010" name="Stand. Genomic Sci.">
        <title>Complete genome sequence of Gordonia bronchialis type strain (3410).</title>
        <authorList>
            <person name="Ivanova N."/>
            <person name="Sikorski J."/>
            <person name="Jando M."/>
            <person name="Lapidus A."/>
            <person name="Nolan M."/>
            <person name="Lucas S."/>
            <person name="Del Rio T.G."/>
            <person name="Tice H."/>
            <person name="Copeland A."/>
            <person name="Cheng J.F."/>
            <person name="Chen F."/>
            <person name="Bruce D."/>
            <person name="Goodwin L."/>
            <person name="Pitluck S."/>
            <person name="Mavromatis K."/>
            <person name="Ovchinnikova G."/>
            <person name="Pati A."/>
            <person name="Chen A."/>
            <person name="Palaniappan K."/>
            <person name="Land M."/>
            <person name="Hauser L."/>
            <person name="Chang Y.J."/>
            <person name="Jeffries C.D."/>
            <person name="Chain P."/>
            <person name="Saunders E."/>
            <person name="Han C."/>
            <person name="Detter J.C."/>
            <person name="Brettin T."/>
            <person name="Rohde M."/>
            <person name="Goker M."/>
            <person name="Bristow J."/>
            <person name="Eisen J.A."/>
            <person name="Markowitz V."/>
            <person name="Hugenholtz P."/>
            <person name="Klenk H.P."/>
            <person name="Kyrpides N.C."/>
        </authorList>
    </citation>
    <scope>NUCLEOTIDE SEQUENCE [LARGE SCALE GENOMIC DNA]</scope>
    <source>
        <strain evidence="8">ATCC 25592 / DSM 43247 / BCRC 13721 / JCM 3198 / KCTC 3076 / NBRC 16047 / NCTC 10667</strain>
    </source>
</reference>
<sequence>MSDDDPDTAVPTSEGPWELPGDLDATARKIVTAARIRFSENGFSETTMEDIAAQAGVGVATVYRRFRHRRRLVRYAIIDEAIRLANTLSAAGASATGPEELIVETFTAFVREASQPKLLTRSLRDAGESSELSAFLTDATIVRLGRTTIAASLRPWQQTGRLPADLDIEVVGEIISRLMNSLIEAPGGSVIPIGDAAEARRFATTYLVGLLTATAR</sequence>
<feature type="domain" description="HTH tetR-type" evidence="6">
    <location>
        <begin position="24"/>
        <end position="84"/>
    </location>
</feature>
<dbReference type="KEGG" id="gbr:Gbro_1213"/>
<dbReference type="Pfam" id="PF00440">
    <property type="entry name" value="TetR_N"/>
    <property type="match status" value="1"/>
</dbReference>
<dbReference type="Proteomes" id="UP000001219">
    <property type="component" value="Chromosome"/>
</dbReference>
<dbReference type="EMBL" id="CP001802">
    <property type="protein sequence ID" value="ACY20514.1"/>
    <property type="molecule type" value="Genomic_DNA"/>
</dbReference>
<dbReference type="HOGENOM" id="CLU_069356_39_0_11"/>
<dbReference type="GO" id="GO:0003700">
    <property type="term" value="F:DNA-binding transcription factor activity"/>
    <property type="evidence" value="ECO:0007669"/>
    <property type="project" value="TreeGrafter"/>
</dbReference>
<protein>
    <submittedName>
        <fullName evidence="7">Regulatory protein TetR</fullName>
    </submittedName>
</protein>